<evidence type="ECO:0000313" key="3">
    <source>
        <dbReference type="WBParaSite" id="PDA_v2.g5586.t1"/>
    </source>
</evidence>
<dbReference type="Gene3D" id="2.30.30.490">
    <property type="match status" value="1"/>
</dbReference>
<proteinExistence type="predicted"/>
<feature type="region of interest" description="Disordered" evidence="1">
    <location>
        <begin position="13"/>
        <end position="61"/>
    </location>
</feature>
<feature type="compositionally biased region" description="Polar residues" evidence="1">
    <location>
        <begin position="47"/>
        <end position="61"/>
    </location>
</feature>
<feature type="compositionally biased region" description="Polar residues" evidence="1">
    <location>
        <begin position="127"/>
        <end position="136"/>
    </location>
</feature>
<protein>
    <submittedName>
        <fullName evidence="3">BAH domain-containing protein</fullName>
    </submittedName>
</protein>
<dbReference type="InterPro" id="IPR043151">
    <property type="entry name" value="BAH_sf"/>
</dbReference>
<sequence length="310" mass="35433">MVAMKVCFQDFMKEESGQLKTTPSKKSRRQQPQKQQKIICATKDENNNASPSTNVKGEENVSSFSCKTINAISSPFSQINGEQNRRSQRLPKEPTTTISVLPKKRKSMSKTAETPAKRRRRTKKSPETSPESANTLASELQNWIPIGKPWAEMVSIGSSTTKKAVCCFPAVKHKTENVTFNILDVISVAAGEEETDGDNIGKIDRIFFDKKIGMCANVLWYYKYGQCILKDENRLKVEKKYIFHDRELIASKHTDTISYELKGYIAENKYDRLLSKLQSQCKELWPRGESKYPRRRYLPHEDTPQDLVNP</sequence>
<accession>A0A914QP46</accession>
<keyword evidence="2" id="KW-1185">Reference proteome</keyword>
<name>A0A914QP46_9BILA</name>
<dbReference type="AlphaFoldDB" id="A0A914QP46"/>
<evidence type="ECO:0000313" key="2">
    <source>
        <dbReference type="Proteomes" id="UP000887578"/>
    </source>
</evidence>
<organism evidence="2 3">
    <name type="scientific">Panagrolaimus davidi</name>
    <dbReference type="NCBI Taxonomy" id="227884"/>
    <lineage>
        <taxon>Eukaryota</taxon>
        <taxon>Metazoa</taxon>
        <taxon>Ecdysozoa</taxon>
        <taxon>Nematoda</taxon>
        <taxon>Chromadorea</taxon>
        <taxon>Rhabditida</taxon>
        <taxon>Tylenchina</taxon>
        <taxon>Panagrolaimomorpha</taxon>
        <taxon>Panagrolaimoidea</taxon>
        <taxon>Panagrolaimidae</taxon>
        <taxon>Panagrolaimus</taxon>
    </lineage>
</organism>
<reference evidence="3" key="1">
    <citation type="submission" date="2022-11" db="UniProtKB">
        <authorList>
            <consortium name="WormBaseParasite"/>
        </authorList>
    </citation>
    <scope>IDENTIFICATION</scope>
</reference>
<dbReference type="Proteomes" id="UP000887578">
    <property type="component" value="Unplaced"/>
</dbReference>
<feature type="region of interest" description="Disordered" evidence="1">
    <location>
        <begin position="76"/>
        <end position="136"/>
    </location>
</feature>
<dbReference type="WBParaSite" id="PDA_v2.g5586.t1">
    <property type="protein sequence ID" value="PDA_v2.g5586.t1"/>
    <property type="gene ID" value="PDA_v2.g5586"/>
</dbReference>
<evidence type="ECO:0000256" key="1">
    <source>
        <dbReference type="SAM" id="MobiDB-lite"/>
    </source>
</evidence>